<keyword evidence="1" id="KW-0732">Signal</keyword>
<dbReference type="InterPro" id="IPR001322">
    <property type="entry name" value="Lamin_tail_dom"/>
</dbReference>
<accession>A0ABR7LL11</accession>
<feature type="signal peptide" evidence="1">
    <location>
        <begin position="1"/>
        <end position="18"/>
    </location>
</feature>
<dbReference type="EMBL" id="JABVEC010000003">
    <property type="protein sequence ID" value="MBC6465284.1"/>
    <property type="molecule type" value="Genomic_DNA"/>
</dbReference>
<protein>
    <submittedName>
        <fullName evidence="3">Lamin tail domain-containing protein</fullName>
    </submittedName>
</protein>
<comment type="caution">
    <text evidence="3">The sequence shown here is derived from an EMBL/GenBank/DDBJ whole genome shotgun (WGS) entry which is preliminary data.</text>
</comment>
<feature type="chain" id="PRO_5047012930" evidence="1">
    <location>
        <begin position="19"/>
        <end position="139"/>
    </location>
</feature>
<dbReference type="PROSITE" id="PS51841">
    <property type="entry name" value="LTD"/>
    <property type="match status" value="1"/>
</dbReference>
<evidence type="ECO:0000259" key="2">
    <source>
        <dbReference type="PROSITE" id="PS51841"/>
    </source>
</evidence>
<dbReference type="SUPFAM" id="SSF74853">
    <property type="entry name" value="Lamin A/C globular tail domain"/>
    <property type="match status" value="1"/>
</dbReference>
<dbReference type="InterPro" id="IPR036415">
    <property type="entry name" value="Lamin_tail_dom_sf"/>
</dbReference>
<keyword evidence="4" id="KW-1185">Reference proteome</keyword>
<dbReference type="Pfam" id="PF00932">
    <property type="entry name" value="LTD"/>
    <property type="match status" value="1"/>
</dbReference>
<feature type="domain" description="LTD" evidence="2">
    <location>
        <begin position="10"/>
        <end position="132"/>
    </location>
</feature>
<dbReference type="Gene3D" id="2.60.40.1260">
    <property type="entry name" value="Lamin Tail domain"/>
    <property type="match status" value="1"/>
</dbReference>
<evidence type="ECO:0000313" key="3">
    <source>
        <dbReference type="EMBL" id="MBC6465284.1"/>
    </source>
</evidence>
<proteinExistence type="predicted"/>
<reference evidence="3 4" key="1">
    <citation type="submission" date="2020-06" db="EMBL/GenBank/DDBJ databases">
        <title>Actinomadura xiongansis sp. nov., isolated from soil of Baiyangdian.</title>
        <authorList>
            <person name="Zhang X."/>
        </authorList>
    </citation>
    <scope>NUCLEOTIDE SEQUENCE [LARGE SCALE GENOMIC DNA]</scope>
    <source>
        <strain evidence="3 4">HBUM206468</strain>
    </source>
</reference>
<name>A0ABR7LL11_9ACTN</name>
<evidence type="ECO:0000313" key="4">
    <source>
        <dbReference type="Proteomes" id="UP000805614"/>
    </source>
</evidence>
<evidence type="ECO:0000256" key="1">
    <source>
        <dbReference type="SAM" id="SignalP"/>
    </source>
</evidence>
<sequence>MAFACGAGLVAFAAPAEAASVIQIYRVYYNSPGSDTGSNTSLNGEWVQLKNTSRTSRSLKSWKLKDKTGYTYTFGTFTLGAGKYVTVRTGKGTNTTTNRYWGRSWYVWNNTGDTAYLRNSAGTLMDSCSWGRTGSSKYC</sequence>
<dbReference type="Proteomes" id="UP000805614">
    <property type="component" value="Unassembled WGS sequence"/>
</dbReference>
<organism evidence="3 4">
    <name type="scientific">Actinomadura alba</name>
    <dbReference type="NCBI Taxonomy" id="406431"/>
    <lineage>
        <taxon>Bacteria</taxon>
        <taxon>Bacillati</taxon>
        <taxon>Actinomycetota</taxon>
        <taxon>Actinomycetes</taxon>
        <taxon>Streptosporangiales</taxon>
        <taxon>Thermomonosporaceae</taxon>
        <taxon>Actinomadura</taxon>
    </lineage>
</organism>
<gene>
    <name evidence="3" type="ORF">HKK74_07240</name>
</gene>